<dbReference type="InterPro" id="IPR006141">
    <property type="entry name" value="Intein_N"/>
</dbReference>
<accession>A0A6M3LL44</accession>
<dbReference type="SUPFAM" id="SSF51294">
    <property type="entry name" value="Hedgehog/intein (Hint) domain"/>
    <property type="match status" value="1"/>
</dbReference>
<dbReference type="PROSITE" id="PS50817">
    <property type="entry name" value="INTEIN_N_TER"/>
    <property type="match status" value="1"/>
</dbReference>
<dbReference type="InterPro" id="IPR036844">
    <property type="entry name" value="Hint_dom_sf"/>
</dbReference>
<organism evidence="2">
    <name type="scientific">viral metagenome</name>
    <dbReference type="NCBI Taxonomy" id="1070528"/>
    <lineage>
        <taxon>unclassified sequences</taxon>
        <taxon>metagenomes</taxon>
        <taxon>organismal metagenomes</taxon>
    </lineage>
</organism>
<proteinExistence type="predicted"/>
<dbReference type="InterPro" id="IPR003587">
    <property type="entry name" value="Hint_dom_N"/>
</dbReference>
<name>A0A6M3LL44_9ZZZZ</name>
<dbReference type="GO" id="GO:0016539">
    <property type="term" value="P:intein-mediated protein splicing"/>
    <property type="evidence" value="ECO:0007669"/>
    <property type="project" value="InterPro"/>
</dbReference>
<dbReference type="Pfam" id="PF21189">
    <property type="entry name" value="PHA02142"/>
    <property type="match status" value="1"/>
</dbReference>
<gene>
    <name evidence="2" type="ORF">MM415B04214_0012</name>
</gene>
<dbReference type="Gene3D" id="2.170.16.10">
    <property type="entry name" value="Hedgehog/Intein (Hint) domain"/>
    <property type="match status" value="1"/>
</dbReference>
<feature type="domain" description="Hint" evidence="1">
    <location>
        <begin position="197"/>
        <end position="295"/>
    </location>
</feature>
<dbReference type="AlphaFoldDB" id="A0A6M3LL44"/>
<protein>
    <recommendedName>
        <fullName evidence="1">Hint domain-containing protein</fullName>
    </recommendedName>
</protein>
<dbReference type="SMART" id="SM00306">
    <property type="entry name" value="HintN"/>
    <property type="match status" value="1"/>
</dbReference>
<dbReference type="EMBL" id="MT143152">
    <property type="protein sequence ID" value="QJA93485.1"/>
    <property type="molecule type" value="Genomic_DNA"/>
</dbReference>
<dbReference type="CDD" id="cd00081">
    <property type="entry name" value="Hint"/>
    <property type="match status" value="1"/>
</dbReference>
<evidence type="ECO:0000313" key="2">
    <source>
        <dbReference type="EMBL" id="QJA93485.1"/>
    </source>
</evidence>
<evidence type="ECO:0000259" key="1">
    <source>
        <dbReference type="SMART" id="SM00306"/>
    </source>
</evidence>
<sequence length="296" mass="34920">MRKLATIQRIEKLEPIEGADRIEKATVLGWETVVKLGDFNEGDLCIYIEIDSILPIHEVFDFMANRKYRVKTAKFKKQISCGLVMPLDILKYFKGGEDITLAVGLDVSEILGVRKYDPEAAKEKRMFIHSSRKKRNFILEYMLSYPWFRKLCWNFGYKSVYNFPFFLSKTDEERIQNIPHVFKQYKDTEMYSMEKLDGCLSENTLIETAYGLKTIKEICETKYSDEVLSYNTNKRIFEWNKIIGHSIIQNNNDWYEIELENGKLVTITGDHKVFLSKENRYEKVKNLKDDDIVEFI</sequence>
<reference evidence="2" key="1">
    <citation type="submission" date="2020-03" db="EMBL/GenBank/DDBJ databases">
        <title>The deep terrestrial virosphere.</title>
        <authorList>
            <person name="Holmfeldt K."/>
            <person name="Nilsson E."/>
            <person name="Simone D."/>
            <person name="Lopez-Fernandez M."/>
            <person name="Wu X."/>
            <person name="de Brujin I."/>
            <person name="Lundin D."/>
            <person name="Andersson A."/>
            <person name="Bertilsson S."/>
            <person name="Dopson M."/>
        </authorList>
    </citation>
    <scope>NUCLEOTIDE SEQUENCE</scope>
    <source>
        <strain evidence="2">MM415B04214</strain>
    </source>
</reference>
<dbReference type="NCBIfam" id="TIGR01445">
    <property type="entry name" value="intein_Nterm"/>
    <property type="match status" value="1"/>
</dbReference>